<dbReference type="SUPFAM" id="SSF81333">
    <property type="entry name" value="F1F0 ATP synthase subunit C"/>
    <property type="match status" value="2"/>
</dbReference>
<dbReference type="GO" id="GO:0033177">
    <property type="term" value="C:proton-transporting two-sector ATPase complex, proton-transporting domain"/>
    <property type="evidence" value="ECO:0007669"/>
    <property type="project" value="InterPro"/>
</dbReference>
<dbReference type="NCBIfam" id="NF005124">
    <property type="entry name" value="PRK06558.1"/>
    <property type="match status" value="1"/>
</dbReference>
<dbReference type="KEGG" id="fcz:IMF26_07510"/>
<evidence type="ECO:0000313" key="7">
    <source>
        <dbReference type="EMBL" id="QUL99638.1"/>
    </source>
</evidence>
<dbReference type="InterPro" id="IPR035921">
    <property type="entry name" value="F/V-ATP_Csub_sf"/>
</dbReference>
<reference evidence="7" key="1">
    <citation type="submission" date="2020-10" db="EMBL/GenBank/DDBJ databases">
        <authorList>
            <person name="Kadnikov V."/>
            <person name="Beletsky A.V."/>
            <person name="Mardanov A.V."/>
            <person name="Karnachuk O.V."/>
            <person name="Ravin N.V."/>
        </authorList>
    </citation>
    <scope>NUCLEOTIDE SEQUENCE</scope>
    <source>
        <strain evidence="7">Bu02</strain>
    </source>
</reference>
<dbReference type="AlphaFoldDB" id="A0AAT9LFZ7"/>
<keyword evidence="2 5" id="KW-0812">Transmembrane</keyword>
<feature type="transmembrane region" description="Helical" evidence="5">
    <location>
        <begin position="28"/>
        <end position="49"/>
    </location>
</feature>
<dbReference type="FunFam" id="1.20.120.610:FF:000005">
    <property type="entry name" value="V-type sodium ATPase subunit K"/>
    <property type="match status" value="1"/>
</dbReference>
<reference evidence="7" key="2">
    <citation type="journal article" date="2023" name="Biology">
        <title>Prokaryotic Life Associated with Coal-Fire Gas Vents Revealed by Metagenomics.</title>
        <authorList>
            <person name="Kadnikov V.V."/>
            <person name="Mardanov A.V."/>
            <person name="Beletsky A.V."/>
            <person name="Karnachuk O.V."/>
            <person name="Ravin N.V."/>
        </authorList>
    </citation>
    <scope>NUCLEOTIDE SEQUENCE</scope>
    <source>
        <strain evidence="7">Bu02</strain>
    </source>
</reference>
<protein>
    <submittedName>
        <fullName evidence="7">V-type ATP synthase subunit K</fullName>
    </submittedName>
</protein>
<dbReference type="Pfam" id="PF00137">
    <property type="entry name" value="ATP-synt_C"/>
    <property type="match status" value="2"/>
</dbReference>
<gene>
    <name evidence="7" type="ORF">IMF26_07510</name>
</gene>
<dbReference type="InterPro" id="IPR002379">
    <property type="entry name" value="ATPase_proteolipid_c-like_dom"/>
</dbReference>
<name>A0AAT9LFZ7_9FIRM</name>
<comment type="subcellular location">
    <subcellularLocation>
        <location evidence="1">Membrane</location>
        <topology evidence="1">Multi-pass membrane protein</topology>
    </subcellularLocation>
</comment>
<feature type="transmembrane region" description="Helical" evidence="5">
    <location>
        <begin position="112"/>
        <end position="131"/>
    </location>
</feature>
<evidence type="ECO:0000256" key="4">
    <source>
        <dbReference type="ARBA" id="ARBA00023136"/>
    </source>
</evidence>
<proteinExistence type="predicted"/>
<organism evidence="7">
    <name type="scientific">Candidatus Fermentithermobacillus carboniphilus</name>
    <dbReference type="NCBI Taxonomy" id="3085328"/>
    <lineage>
        <taxon>Bacteria</taxon>
        <taxon>Bacillati</taxon>
        <taxon>Bacillota</taxon>
        <taxon>Candidatus Fermentithermobacillia</taxon>
        <taxon>Candidatus Fermentithermobacillales</taxon>
        <taxon>Candidatus Fermentithermobacillaceae</taxon>
        <taxon>Candidatus Fermentithermobacillus</taxon>
    </lineage>
</organism>
<feature type="domain" description="V-ATPase proteolipid subunit C-like" evidence="6">
    <location>
        <begin position="114"/>
        <end position="172"/>
    </location>
</feature>
<feature type="domain" description="V-ATPase proteolipid subunit C-like" evidence="6">
    <location>
        <begin position="32"/>
        <end position="90"/>
    </location>
</feature>
<evidence type="ECO:0000256" key="3">
    <source>
        <dbReference type="ARBA" id="ARBA00022989"/>
    </source>
</evidence>
<sequence length="179" mass="18419">MLVLFGLLVSFLALGTAAFFGEVLGGNGIALIGAGLAVFLSGMGSTIGVGIAGEKAAGITAEDPEKFGRLLLLQALPGTQGIYGFLVGFLAMFRMGAFSGGMNLTIDQGWQFLFACLPVAITCLVSGLYQARVSIAGMDIVAKHPEESGKALILPAMVETYAVLGLLASVLLLMFAVKV</sequence>
<accession>A0AAT9LFZ7</accession>
<dbReference type="EMBL" id="CP062796">
    <property type="protein sequence ID" value="QUL99638.1"/>
    <property type="molecule type" value="Genomic_DNA"/>
</dbReference>
<dbReference type="Gene3D" id="1.20.120.610">
    <property type="entry name" value="lithium bound rotor ring of v- atpase"/>
    <property type="match status" value="1"/>
</dbReference>
<feature type="transmembrane region" description="Helical" evidence="5">
    <location>
        <begin position="152"/>
        <end position="177"/>
    </location>
</feature>
<keyword evidence="3 5" id="KW-1133">Transmembrane helix</keyword>
<evidence type="ECO:0000256" key="5">
    <source>
        <dbReference type="SAM" id="Phobius"/>
    </source>
</evidence>
<evidence type="ECO:0000256" key="2">
    <source>
        <dbReference type="ARBA" id="ARBA00022692"/>
    </source>
</evidence>
<evidence type="ECO:0000259" key="6">
    <source>
        <dbReference type="Pfam" id="PF00137"/>
    </source>
</evidence>
<dbReference type="CDD" id="cd18180">
    <property type="entry name" value="ATP-synt_Vo_Ao_c_NTPK_rpt2"/>
    <property type="match status" value="1"/>
</dbReference>
<evidence type="ECO:0000256" key="1">
    <source>
        <dbReference type="ARBA" id="ARBA00004141"/>
    </source>
</evidence>
<dbReference type="GO" id="GO:0015078">
    <property type="term" value="F:proton transmembrane transporter activity"/>
    <property type="evidence" value="ECO:0007669"/>
    <property type="project" value="InterPro"/>
</dbReference>
<feature type="transmembrane region" description="Helical" evidence="5">
    <location>
        <begin position="70"/>
        <end position="92"/>
    </location>
</feature>
<keyword evidence="4 5" id="KW-0472">Membrane</keyword>
<dbReference type="CDD" id="cd18179">
    <property type="entry name" value="ATP-synt_Vo_Ao_c_NTPK_rpt1"/>
    <property type="match status" value="1"/>
</dbReference>